<dbReference type="InterPro" id="IPR028098">
    <property type="entry name" value="Glyco_trans_4-like_N"/>
</dbReference>
<dbReference type="SUPFAM" id="SSF53756">
    <property type="entry name" value="UDP-Glycosyltransferase/glycogen phosphorylase"/>
    <property type="match status" value="1"/>
</dbReference>
<dbReference type="Pfam" id="PF00534">
    <property type="entry name" value="Glycos_transf_1"/>
    <property type="match status" value="1"/>
</dbReference>
<protein>
    <submittedName>
        <fullName evidence="4">Glycosyltransferase family 4 protein</fullName>
    </submittedName>
</protein>
<dbReference type="KEGG" id="meme:HYG87_01990"/>
<feature type="domain" description="Glycosyltransferase subfamily 4-like N-terminal" evidence="3">
    <location>
        <begin position="32"/>
        <end position="156"/>
    </location>
</feature>
<dbReference type="GO" id="GO:0016757">
    <property type="term" value="F:glycosyltransferase activity"/>
    <property type="evidence" value="ECO:0007669"/>
    <property type="project" value="InterPro"/>
</dbReference>
<gene>
    <name evidence="4" type="ORF">HYG87_01990</name>
</gene>
<dbReference type="CDD" id="cd03809">
    <property type="entry name" value="GT4_MtfB-like"/>
    <property type="match status" value="1"/>
</dbReference>
<dbReference type="AlphaFoldDB" id="A0A8T8K2M4"/>
<evidence type="ECO:0000313" key="4">
    <source>
        <dbReference type="EMBL" id="QUH22624.1"/>
    </source>
</evidence>
<accession>A0A8T8K2M4</accession>
<organism evidence="4 5">
    <name type="scientific">Methanobacterium alkalithermotolerans</name>
    <dbReference type="NCBI Taxonomy" id="2731220"/>
    <lineage>
        <taxon>Archaea</taxon>
        <taxon>Methanobacteriati</taxon>
        <taxon>Methanobacteriota</taxon>
        <taxon>Methanomada group</taxon>
        <taxon>Methanobacteria</taxon>
        <taxon>Methanobacteriales</taxon>
        <taxon>Methanobacteriaceae</taxon>
        <taxon>Methanobacterium</taxon>
    </lineage>
</organism>
<sequence>MIGIIPPNTNTGESKYSEYLINGLKESDFDIKVFKNPLLLNRPNIKIFMGSILLKKIISDESISILHNLDNLGPFLLKNNNNNNNKKFVLTVHDIAPVLLPQIHSRIMRFNFNNILPKLIRNSDSIIVPSTSTKKDLISEFEINKSKINVIHLGIDKTIFFPREANTDILKKYGIDRKYLLYVGGDNPRKNLKNLIKSFIDIYQDIDYNLVLIGPINKKNLLSLIKSFSDNFQDVLNRIIIPGYVKNDDLPILYSSASAFVFPSLYEGFGFPPLESMACGTPVIVSDNSSIREIVGNAGLFIKNPLNSNEISEKIIQIAENDKLKFKLKKRGFKQVNKFNWDTAVLKTIKLYDNMLNE</sequence>
<dbReference type="Proteomes" id="UP000681041">
    <property type="component" value="Chromosome"/>
</dbReference>
<dbReference type="EMBL" id="CP058560">
    <property type="protein sequence ID" value="QUH22624.1"/>
    <property type="molecule type" value="Genomic_DNA"/>
</dbReference>
<dbReference type="InterPro" id="IPR001296">
    <property type="entry name" value="Glyco_trans_1"/>
</dbReference>
<name>A0A8T8K2M4_9EURY</name>
<reference evidence="4" key="1">
    <citation type="submission" date="2020-07" db="EMBL/GenBank/DDBJ databases">
        <title>Methanobacterium. sp. MethCan genome.</title>
        <authorList>
            <person name="Postec A."/>
            <person name="Quemeneur M."/>
        </authorList>
    </citation>
    <scope>NUCLEOTIDE SEQUENCE</scope>
    <source>
        <strain evidence="4">MethCAN</strain>
    </source>
</reference>
<dbReference type="RefSeq" id="WP_211533568.1">
    <property type="nucleotide sequence ID" value="NZ_CP058560.1"/>
</dbReference>
<evidence type="ECO:0000259" key="2">
    <source>
        <dbReference type="Pfam" id="PF00534"/>
    </source>
</evidence>
<evidence type="ECO:0000256" key="1">
    <source>
        <dbReference type="ARBA" id="ARBA00022679"/>
    </source>
</evidence>
<evidence type="ECO:0000313" key="5">
    <source>
        <dbReference type="Proteomes" id="UP000681041"/>
    </source>
</evidence>
<dbReference type="Gene3D" id="3.40.50.2000">
    <property type="entry name" value="Glycogen Phosphorylase B"/>
    <property type="match status" value="2"/>
</dbReference>
<keyword evidence="5" id="KW-1185">Reference proteome</keyword>
<dbReference type="OrthoDB" id="132546at2157"/>
<feature type="domain" description="Glycosyl transferase family 1" evidence="2">
    <location>
        <begin position="171"/>
        <end position="334"/>
    </location>
</feature>
<keyword evidence="1" id="KW-0808">Transferase</keyword>
<dbReference type="Pfam" id="PF13439">
    <property type="entry name" value="Glyco_transf_4"/>
    <property type="match status" value="1"/>
</dbReference>
<dbReference type="PANTHER" id="PTHR46401">
    <property type="entry name" value="GLYCOSYLTRANSFERASE WBBK-RELATED"/>
    <property type="match status" value="1"/>
</dbReference>
<evidence type="ECO:0000259" key="3">
    <source>
        <dbReference type="Pfam" id="PF13439"/>
    </source>
</evidence>
<dbReference type="GeneID" id="64819496"/>
<proteinExistence type="predicted"/>
<dbReference type="PANTHER" id="PTHR46401:SF2">
    <property type="entry name" value="GLYCOSYLTRANSFERASE WBBK-RELATED"/>
    <property type="match status" value="1"/>
</dbReference>